<proteinExistence type="predicted"/>
<feature type="region of interest" description="Disordered" evidence="1">
    <location>
        <begin position="1"/>
        <end position="40"/>
    </location>
</feature>
<organism evidence="3 4">
    <name type="scientific">Kouleothrix aurantiaca</name>
    <dbReference type="NCBI Taxonomy" id="186479"/>
    <lineage>
        <taxon>Bacteria</taxon>
        <taxon>Bacillati</taxon>
        <taxon>Chloroflexota</taxon>
        <taxon>Chloroflexia</taxon>
        <taxon>Chloroflexales</taxon>
        <taxon>Roseiflexineae</taxon>
        <taxon>Roseiflexaceae</taxon>
        <taxon>Kouleothrix</taxon>
    </lineage>
</organism>
<sequence length="304" mass="33167">MGRYDDDRPRRRDSDEYDDYPRRRDSLMERRLRRAQDEELYDDDYEEPRYARPRAGGGGGMGYGTVGGGGCASSVLYLLLGGIALLLVALIVGPQLMSTLVPNVPQQVREIVATPTTTLRDRGGTILQIRSLNRLETQSFAAERVIEAKVERGNPLDLLLGDRLLLIASGEVVAGVDLSKLRDGDVTISPDGKSITLKLPPSEIFSKKLDNDRTRVYDRQQGFLSPDNKDLETQARSQAEVEILNAACENNIMQKSANDAQRSMEQFLKLLDFTQVTVTSSAGPCVAPAGLPGAATAPAATATQ</sequence>
<evidence type="ECO:0000256" key="1">
    <source>
        <dbReference type="SAM" id="MobiDB-lite"/>
    </source>
</evidence>
<keyword evidence="2" id="KW-1133">Transmembrane helix</keyword>
<feature type="transmembrane region" description="Helical" evidence="2">
    <location>
        <begin position="75"/>
        <end position="97"/>
    </location>
</feature>
<reference evidence="3 4" key="1">
    <citation type="submission" date="2015-09" db="EMBL/GenBank/DDBJ databases">
        <title>Draft genome sequence of Kouleothrix aurantiaca JCM 19913.</title>
        <authorList>
            <person name="Hemp J."/>
        </authorList>
    </citation>
    <scope>NUCLEOTIDE SEQUENCE [LARGE SCALE GENOMIC DNA]</scope>
    <source>
        <strain evidence="3 4">COM-B</strain>
    </source>
</reference>
<name>A0A0P9DLS3_9CHLR</name>
<dbReference type="InterPro" id="IPR025324">
    <property type="entry name" value="DUF4230"/>
</dbReference>
<accession>A0A0P9DLS3</accession>
<feature type="region of interest" description="Disordered" evidence="1">
    <location>
        <begin position="285"/>
        <end position="304"/>
    </location>
</feature>
<evidence type="ECO:0008006" key="5">
    <source>
        <dbReference type="Google" id="ProtNLM"/>
    </source>
</evidence>
<evidence type="ECO:0000313" key="4">
    <source>
        <dbReference type="Proteomes" id="UP000050509"/>
    </source>
</evidence>
<keyword evidence="2" id="KW-0472">Membrane</keyword>
<feature type="compositionally biased region" description="Basic and acidic residues" evidence="1">
    <location>
        <begin position="1"/>
        <end position="37"/>
    </location>
</feature>
<evidence type="ECO:0000313" key="3">
    <source>
        <dbReference type="EMBL" id="KPV50946.1"/>
    </source>
</evidence>
<feature type="compositionally biased region" description="Low complexity" evidence="1">
    <location>
        <begin position="287"/>
        <end position="304"/>
    </location>
</feature>
<dbReference type="EMBL" id="LJCR01001143">
    <property type="protein sequence ID" value="KPV50946.1"/>
    <property type="molecule type" value="Genomic_DNA"/>
</dbReference>
<gene>
    <name evidence="3" type="ORF">SE17_24025</name>
</gene>
<comment type="caution">
    <text evidence="3">The sequence shown here is derived from an EMBL/GenBank/DDBJ whole genome shotgun (WGS) entry which is preliminary data.</text>
</comment>
<keyword evidence="4" id="KW-1185">Reference proteome</keyword>
<evidence type="ECO:0000256" key="2">
    <source>
        <dbReference type="SAM" id="Phobius"/>
    </source>
</evidence>
<dbReference type="Pfam" id="PF14014">
    <property type="entry name" value="DUF4230"/>
    <property type="match status" value="1"/>
</dbReference>
<protein>
    <recommendedName>
        <fullName evidence="5">DUF4230 domain-containing protein</fullName>
    </recommendedName>
</protein>
<keyword evidence="2" id="KW-0812">Transmembrane</keyword>
<dbReference type="Proteomes" id="UP000050509">
    <property type="component" value="Unassembled WGS sequence"/>
</dbReference>
<dbReference type="AlphaFoldDB" id="A0A0P9DLS3"/>